<proteinExistence type="predicted"/>
<evidence type="ECO:0000259" key="1">
    <source>
        <dbReference type="PROSITE" id="PS50883"/>
    </source>
</evidence>
<protein>
    <recommendedName>
        <fullName evidence="1">EAL domain-containing protein</fullName>
    </recommendedName>
</protein>
<dbReference type="EMBL" id="ANNE01000003">
    <property type="protein sequence ID" value="ERJ23584.1"/>
    <property type="molecule type" value="Genomic_DNA"/>
</dbReference>
<reference evidence="2 3" key="1">
    <citation type="journal article" date="2013" name="BMC Genomics">
        <title>Comparative genomics of Campylobacter concisus isolates reveals genetic diversity and provides insights into disease association.</title>
        <authorList>
            <person name="Deshpande N.P."/>
            <person name="Kaakoush N.O."/>
            <person name="Wilkins M.R."/>
            <person name="Mitchell H.M."/>
        </authorList>
    </citation>
    <scope>NUCLEOTIDE SEQUENCE [LARGE SCALE GENOMIC DNA]</scope>
    <source>
        <strain evidence="2 3">UNSW3</strain>
    </source>
</reference>
<dbReference type="AlphaFoldDB" id="U2G683"/>
<name>U2G683_9BACT</name>
<comment type="caution">
    <text evidence="2">The sequence shown here is derived from an EMBL/GenBank/DDBJ whole genome shotgun (WGS) entry which is preliminary data.</text>
</comment>
<sequence>MAIKSFVTGVSQTRNFHSACNFDIVKLDDKILPESEQNLKFLKRITEHIFGKR</sequence>
<gene>
    <name evidence="2" type="ORF">UNSW3_959</name>
</gene>
<dbReference type="InterPro" id="IPR001633">
    <property type="entry name" value="EAL_dom"/>
</dbReference>
<organism evidence="2 3">
    <name type="scientific">Campylobacter concisus UNSW3</name>
    <dbReference type="NCBI Taxonomy" id="1242966"/>
    <lineage>
        <taxon>Bacteria</taxon>
        <taxon>Pseudomonadati</taxon>
        <taxon>Campylobacterota</taxon>
        <taxon>Epsilonproteobacteria</taxon>
        <taxon>Campylobacterales</taxon>
        <taxon>Campylobacteraceae</taxon>
        <taxon>Campylobacter</taxon>
    </lineage>
</organism>
<evidence type="ECO:0000313" key="2">
    <source>
        <dbReference type="EMBL" id="ERJ23584.1"/>
    </source>
</evidence>
<dbReference type="Proteomes" id="UP000016636">
    <property type="component" value="Unassembled WGS sequence"/>
</dbReference>
<dbReference type="PROSITE" id="PS50883">
    <property type="entry name" value="EAL"/>
    <property type="match status" value="1"/>
</dbReference>
<accession>U2G683</accession>
<evidence type="ECO:0000313" key="3">
    <source>
        <dbReference type="Proteomes" id="UP000016636"/>
    </source>
</evidence>
<feature type="domain" description="EAL" evidence="1">
    <location>
        <begin position="1"/>
        <end position="53"/>
    </location>
</feature>
<dbReference type="PATRIC" id="fig|1242966.3.peg.326"/>